<organism evidence="1 2">
    <name type="scientific">Setaria italica</name>
    <name type="common">Foxtail millet</name>
    <name type="synonym">Panicum italicum</name>
    <dbReference type="NCBI Taxonomy" id="4555"/>
    <lineage>
        <taxon>Eukaryota</taxon>
        <taxon>Viridiplantae</taxon>
        <taxon>Streptophyta</taxon>
        <taxon>Embryophyta</taxon>
        <taxon>Tracheophyta</taxon>
        <taxon>Spermatophyta</taxon>
        <taxon>Magnoliopsida</taxon>
        <taxon>Liliopsida</taxon>
        <taxon>Poales</taxon>
        <taxon>Poaceae</taxon>
        <taxon>PACMAD clade</taxon>
        <taxon>Panicoideae</taxon>
        <taxon>Panicodae</taxon>
        <taxon>Paniceae</taxon>
        <taxon>Cenchrinae</taxon>
        <taxon>Setaria</taxon>
    </lineage>
</organism>
<accession>K3ZNX9</accession>
<dbReference type="PANTHER" id="PTHR34835">
    <property type="entry name" value="OS07G0283600 PROTEIN-RELATED"/>
    <property type="match status" value="1"/>
</dbReference>
<dbReference type="Gramene" id="KQK94878">
    <property type="protein sequence ID" value="KQK94878"/>
    <property type="gene ID" value="SETIT_028309mg"/>
</dbReference>
<dbReference type="HOGENOM" id="CLU_055239_0_0_1"/>
<name>K3ZNX9_SETIT</name>
<dbReference type="EMBL" id="AGNK02005027">
    <property type="status" value="NOT_ANNOTATED_CDS"/>
    <property type="molecule type" value="Genomic_DNA"/>
</dbReference>
<dbReference type="eggNOG" id="KOG0778">
    <property type="taxonomic scope" value="Eukaryota"/>
</dbReference>
<evidence type="ECO:0000313" key="1">
    <source>
        <dbReference type="EnsemblPlants" id="KQK94878"/>
    </source>
</evidence>
<keyword evidence="2" id="KW-1185">Reference proteome</keyword>
<dbReference type="OMA" id="HEESECH"/>
<dbReference type="FunCoup" id="K3ZNX9">
    <property type="interactions" value="302"/>
</dbReference>
<dbReference type="InParanoid" id="K3ZNX9"/>
<sequence>MLDICTAVKVQLRKEEEHFKTRFSVHRIRDLLPNLEDHQKQWINEAGFGALLTLAEFSLPVKLVKWMLKHVDPLLREFRYRNKVIVFNRDLVCKILGLQNGIIPLRLSGDSEDVKKLREVYKDGDRAKIAKCKEIVQSSKDRDSFVRAFSLLALGTIYTPGTGNYVSLKYLHSLIDISEISTFNWVGHVLDELMNEVKKYHKFTPDRLDKDHQMGSCLIILAIAYMDHLDLPTDRGGHQLNYNLPRICNVSNIDFDFILAVDKNRLALGNTFGKLPFRDFYRTPYGAATIVQEHPAPAVEIPAPAATEEVPDLAATEEIPAVSSLDEWLHHLPSSNNLPHQIPLEYQNIASHYSKLVEQDVLQLADAISTTISAQIKDKVMAMWRRRHIEMLGKMADLANMARNDGVEAGVSTFNVDAAAPSMC</sequence>
<evidence type="ECO:0008006" key="3">
    <source>
        <dbReference type="Google" id="ProtNLM"/>
    </source>
</evidence>
<dbReference type="AlphaFoldDB" id="K3ZNX9"/>
<dbReference type="EnsemblPlants" id="KQK94878">
    <property type="protein sequence ID" value="KQK94878"/>
    <property type="gene ID" value="SETIT_028309mg"/>
</dbReference>
<reference evidence="1" key="2">
    <citation type="submission" date="2018-08" db="UniProtKB">
        <authorList>
            <consortium name="EnsemblPlants"/>
        </authorList>
    </citation>
    <scope>IDENTIFICATION</scope>
    <source>
        <strain evidence="1">Yugu1</strain>
    </source>
</reference>
<proteinExistence type="predicted"/>
<dbReference type="PANTHER" id="PTHR34835:SF77">
    <property type="entry name" value="OS08G0365200 PROTEIN"/>
    <property type="match status" value="1"/>
</dbReference>
<evidence type="ECO:0000313" key="2">
    <source>
        <dbReference type="Proteomes" id="UP000004995"/>
    </source>
</evidence>
<dbReference type="Proteomes" id="UP000004995">
    <property type="component" value="Unassembled WGS sequence"/>
</dbReference>
<reference evidence="2" key="1">
    <citation type="journal article" date="2012" name="Nat. Biotechnol.">
        <title>Reference genome sequence of the model plant Setaria.</title>
        <authorList>
            <person name="Bennetzen J.L."/>
            <person name="Schmutz J."/>
            <person name="Wang H."/>
            <person name="Percifield R."/>
            <person name="Hawkins J."/>
            <person name="Pontaroli A.C."/>
            <person name="Estep M."/>
            <person name="Feng L."/>
            <person name="Vaughn J.N."/>
            <person name="Grimwood J."/>
            <person name="Jenkins J."/>
            <person name="Barry K."/>
            <person name="Lindquist E."/>
            <person name="Hellsten U."/>
            <person name="Deshpande S."/>
            <person name="Wang X."/>
            <person name="Wu X."/>
            <person name="Mitros T."/>
            <person name="Triplett J."/>
            <person name="Yang X."/>
            <person name="Ye C.Y."/>
            <person name="Mauro-Herrera M."/>
            <person name="Wang L."/>
            <person name="Li P."/>
            <person name="Sharma M."/>
            <person name="Sharma R."/>
            <person name="Ronald P.C."/>
            <person name="Panaud O."/>
            <person name="Kellogg E.A."/>
            <person name="Brutnell T.P."/>
            <person name="Doust A.N."/>
            <person name="Tuskan G.A."/>
            <person name="Rokhsar D."/>
            <person name="Devos K.M."/>
        </authorList>
    </citation>
    <scope>NUCLEOTIDE SEQUENCE [LARGE SCALE GENOMIC DNA]</scope>
    <source>
        <strain evidence="2">cv. Yugu1</strain>
    </source>
</reference>
<protein>
    <recommendedName>
        <fullName evidence="3">Aminotransferase-like plant mobile domain-containing protein</fullName>
    </recommendedName>
</protein>